<reference evidence="1 2" key="1">
    <citation type="submission" date="2015-09" db="EMBL/GenBank/DDBJ databases">
        <authorList>
            <consortium name="Pathogen Informatics"/>
        </authorList>
    </citation>
    <scope>NUCLEOTIDE SEQUENCE [LARGE SCALE GENOMIC DNA]</scope>
    <source>
        <strain evidence="1 2">2789STDY5834928</strain>
    </source>
</reference>
<dbReference type="NCBIfam" id="TIGR02888">
    <property type="entry name" value="spore_YlmC_YmxH"/>
    <property type="match status" value="1"/>
</dbReference>
<dbReference type="EMBL" id="CZBY01000007">
    <property type="protein sequence ID" value="CUQ85786.1"/>
    <property type="molecule type" value="Genomic_DNA"/>
</dbReference>
<dbReference type="SUPFAM" id="SSF50346">
    <property type="entry name" value="PRC-barrel domain"/>
    <property type="match status" value="1"/>
</dbReference>
<dbReference type="InterPro" id="IPR014238">
    <property type="entry name" value="Spore_YlmC/YmxH"/>
</dbReference>
<gene>
    <name evidence="1" type="ORF">ERS852540_01177</name>
</gene>
<dbReference type="Gene3D" id="2.30.30.240">
    <property type="entry name" value="PRC-barrel domain"/>
    <property type="match status" value="1"/>
</dbReference>
<sequence length="95" mass="10893">MMCHFSDIRCKEVISIKSGCRIGFVDDVEIDSCNAKICRIIVYGKSRCFGIFGREEDIFINWSDIEIIGEDTILVGCDFPYQPKRKGGFLKNLFK</sequence>
<dbReference type="Proteomes" id="UP000095662">
    <property type="component" value="Unassembled WGS sequence"/>
</dbReference>
<accession>A0A174ZNS3</accession>
<dbReference type="OrthoDB" id="6024937at2"/>
<dbReference type="InterPro" id="IPR011033">
    <property type="entry name" value="PRC_barrel-like_sf"/>
</dbReference>
<organism evidence="1 2">
    <name type="scientific">[Eubacterium] siraeum</name>
    <dbReference type="NCBI Taxonomy" id="39492"/>
    <lineage>
        <taxon>Bacteria</taxon>
        <taxon>Bacillati</taxon>
        <taxon>Bacillota</taxon>
        <taxon>Clostridia</taxon>
        <taxon>Eubacteriales</taxon>
        <taxon>Oscillospiraceae</taxon>
        <taxon>Oscillospiraceae incertae sedis</taxon>
    </lineage>
</organism>
<dbReference type="STRING" id="39492.ERS852540_01177"/>
<evidence type="ECO:0000313" key="1">
    <source>
        <dbReference type="EMBL" id="CUQ85786.1"/>
    </source>
</evidence>
<name>A0A174ZNS3_9FIRM</name>
<dbReference type="PANTHER" id="PTHR40061">
    <property type="entry name" value="SPORULATION PROTEIN YLMC-RELATED"/>
    <property type="match status" value="1"/>
</dbReference>
<dbReference type="PANTHER" id="PTHR40061:SF1">
    <property type="entry name" value="SPORULATION PROTEIN YLMC-RELATED"/>
    <property type="match status" value="1"/>
</dbReference>
<proteinExistence type="predicted"/>
<dbReference type="AlphaFoldDB" id="A0A174ZNS3"/>
<protein>
    <submittedName>
        <fullName evidence="1">Sporulation protein, YlmC/YmxH family</fullName>
    </submittedName>
</protein>
<evidence type="ECO:0000313" key="2">
    <source>
        <dbReference type="Proteomes" id="UP000095662"/>
    </source>
</evidence>